<dbReference type="eggNOG" id="COG1695">
    <property type="taxonomic scope" value="Bacteria"/>
</dbReference>
<dbReference type="EMBL" id="AZGA01000006">
    <property type="protein sequence ID" value="KRM36107.1"/>
    <property type="molecule type" value="Genomic_DNA"/>
</dbReference>
<organism evidence="2 3">
    <name type="scientific">Agrilactobacillus composti DSM 18527 = JCM 14202</name>
    <dbReference type="NCBI Taxonomy" id="1423734"/>
    <lineage>
        <taxon>Bacteria</taxon>
        <taxon>Bacillati</taxon>
        <taxon>Bacillota</taxon>
        <taxon>Bacilli</taxon>
        <taxon>Lactobacillales</taxon>
        <taxon>Lactobacillaceae</taxon>
        <taxon>Agrilactobacillus</taxon>
    </lineage>
</organism>
<dbReference type="InterPro" id="IPR036388">
    <property type="entry name" value="WH-like_DNA-bd_sf"/>
</dbReference>
<evidence type="ECO:0000259" key="1">
    <source>
        <dbReference type="Pfam" id="PF03551"/>
    </source>
</evidence>
<dbReference type="AlphaFoldDB" id="A0A0R1Y7P1"/>
<dbReference type="RefSeq" id="WP_057002352.1">
    <property type="nucleotide sequence ID" value="NZ_AZGA01000006.1"/>
</dbReference>
<sequence>MSMPISADLLDGVVLAVLKHDDAYGYNLTQQIQDKIPLSPSTLYPVLRRLKAQDWLETYDKPYQGRNRRYYRITEAGRNHLTGLLVEWTAYKKQIDYFLNPTQPQKEA</sequence>
<gene>
    <name evidence="2" type="ORF">FC83_GL000005</name>
</gene>
<keyword evidence="3" id="KW-1185">Reference proteome</keyword>
<evidence type="ECO:0000313" key="2">
    <source>
        <dbReference type="EMBL" id="KRM36107.1"/>
    </source>
</evidence>
<feature type="domain" description="Transcription regulator PadR N-terminal" evidence="1">
    <location>
        <begin position="14"/>
        <end position="81"/>
    </location>
</feature>
<proteinExistence type="predicted"/>
<evidence type="ECO:0000313" key="3">
    <source>
        <dbReference type="Proteomes" id="UP000051236"/>
    </source>
</evidence>
<name>A0A0R1Y7P1_9LACO</name>
<dbReference type="SUPFAM" id="SSF46785">
    <property type="entry name" value="Winged helix' DNA-binding domain"/>
    <property type="match status" value="1"/>
</dbReference>
<dbReference type="InterPro" id="IPR005149">
    <property type="entry name" value="Tscrpt_reg_PadR_N"/>
</dbReference>
<protein>
    <recommendedName>
        <fullName evidence="1">Transcription regulator PadR N-terminal domain-containing protein</fullName>
    </recommendedName>
</protein>
<dbReference type="STRING" id="1423734.FC83_GL000005"/>
<dbReference type="PANTHER" id="PTHR33169">
    <property type="entry name" value="PADR-FAMILY TRANSCRIPTIONAL REGULATOR"/>
    <property type="match status" value="1"/>
</dbReference>
<dbReference type="Proteomes" id="UP000051236">
    <property type="component" value="Unassembled WGS sequence"/>
</dbReference>
<dbReference type="PATRIC" id="fig|1423734.3.peg.5"/>
<comment type="caution">
    <text evidence="2">The sequence shown here is derived from an EMBL/GenBank/DDBJ whole genome shotgun (WGS) entry which is preliminary data.</text>
</comment>
<accession>A0A0R1Y7P1</accession>
<reference evidence="2 3" key="1">
    <citation type="journal article" date="2015" name="Genome Announc.">
        <title>Expanding the biotechnology potential of lactobacilli through comparative genomics of 213 strains and associated genera.</title>
        <authorList>
            <person name="Sun Z."/>
            <person name="Harris H.M."/>
            <person name="McCann A."/>
            <person name="Guo C."/>
            <person name="Argimon S."/>
            <person name="Zhang W."/>
            <person name="Yang X."/>
            <person name="Jeffery I.B."/>
            <person name="Cooney J.C."/>
            <person name="Kagawa T.F."/>
            <person name="Liu W."/>
            <person name="Song Y."/>
            <person name="Salvetti E."/>
            <person name="Wrobel A."/>
            <person name="Rasinkangas P."/>
            <person name="Parkhill J."/>
            <person name="Rea M.C."/>
            <person name="O'Sullivan O."/>
            <person name="Ritari J."/>
            <person name="Douillard F.P."/>
            <person name="Paul Ross R."/>
            <person name="Yang R."/>
            <person name="Briner A.E."/>
            <person name="Felis G.E."/>
            <person name="de Vos W.M."/>
            <person name="Barrangou R."/>
            <person name="Klaenhammer T.R."/>
            <person name="Caufield P.W."/>
            <person name="Cui Y."/>
            <person name="Zhang H."/>
            <person name="O'Toole P.W."/>
        </authorList>
    </citation>
    <scope>NUCLEOTIDE SEQUENCE [LARGE SCALE GENOMIC DNA]</scope>
    <source>
        <strain evidence="2 3">DSM 18527</strain>
    </source>
</reference>
<dbReference type="Gene3D" id="1.10.10.10">
    <property type="entry name" value="Winged helix-like DNA-binding domain superfamily/Winged helix DNA-binding domain"/>
    <property type="match status" value="1"/>
</dbReference>
<dbReference type="Pfam" id="PF03551">
    <property type="entry name" value="PadR"/>
    <property type="match status" value="1"/>
</dbReference>
<dbReference type="PANTHER" id="PTHR33169:SF14">
    <property type="entry name" value="TRANSCRIPTIONAL REGULATOR RV3488"/>
    <property type="match status" value="1"/>
</dbReference>
<dbReference type="InterPro" id="IPR036390">
    <property type="entry name" value="WH_DNA-bd_sf"/>
</dbReference>
<dbReference type="InterPro" id="IPR052509">
    <property type="entry name" value="Metal_resp_DNA-bind_regulator"/>
</dbReference>